<name>A0A0G4H655_9ALVE</name>
<sequence length="520" mass="58404">MKKILIPPPKATAAAGFRSRFLHRQEEKGDGDGEECEGKVGNTTHIFGRSDELMGRTRCFPEKHFCVFSLRSFILDPGQFDRLLSVWDALASEAEQSGITNLILDVNENVGGNVALAYALLAKLFPSAPADKICPFLRIRLGPLSRLLSRHHLLGSEGREARSLALEDEQALQRTVKEWKKRDCKRGLGTHDSFKAALKGLLYFLDEVYDPETDDLHEADVKLVLETLKKEEIVERFHEAADKCREGTLDTNTLRRVATVVNDLLSVWTPFEHRGIDFVGSQWKVWGGGKRLYTLPLESWKLTCARKFEKKGDGQTQVHSFKKILIFSSGFGCVSSCDTFTSSVREWSRANPSAEPAVRFITWGGVPGDGGASRENGGSVLTGTTAPGGFVKAQNMQSRQTLWIWFALFRLFAETTGSPLLRELDKVRDLLPPLPFAMEQTPKLTRAAAFQETWGHEALPAEYYQVLTDFVLKEWYLHLNTGCRWSLPRWLHCTIVSFPFLRRARGEGGTPLPLWHKGPA</sequence>
<organism evidence="1">
    <name type="scientific">Chromera velia CCMP2878</name>
    <dbReference type="NCBI Taxonomy" id="1169474"/>
    <lineage>
        <taxon>Eukaryota</taxon>
        <taxon>Sar</taxon>
        <taxon>Alveolata</taxon>
        <taxon>Colpodellida</taxon>
        <taxon>Chromeraceae</taxon>
        <taxon>Chromera</taxon>
    </lineage>
</organism>
<dbReference type="VEuPathDB" id="CryptoDB:Cvel_24847"/>
<evidence type="ECO:0008006" key="2">
    <source>
        <dbReference type="Google" id="ProtNLM"/>
    </source>
</evidence>
<accession>A0A0G4H655</accession>
<dbReference type="AlphaFoldDB" id="A0A0G4H655"/>
<protein>
    <recommendedName>
        <fullName evidence="2">Tail specific protease domain-containing protein</fullName>
    </recommendedName>
</protein>
<evidence type="ECO:0000313" key="1">
    <source>
        <dbReference type="EMBL" id="CEM39343.1"/>
    </source>
</evidence>
<reference evidence="1" key="1">
    <citation type="submission" date="2014-11" db="EMBL/GenBank/DDBJ databases">
        <authorList>
            <person name="Otto D Thomas"/>
            <person name="Naeem Raeece"/>
        </authorList>
    </citation>
    <scope>NUCLEOTIDE SEQUENCE</scope>
</reference>
<dbReference type="EMBL" id="CDMZ01001923">
    <property type="protein sequence ID" value="CEM39343.1"/>
    <property type="molecule type" value="Genomic_DNA"/>
</dbReference>
<dbReference type="InterPro" id="IPR029045">
    <property type="entry name" value="ClpP/crotonase-like_dom_sf"/>
</dbReference>
<dbReference type="PhylomeDB" id="A0A0G4H655"/>
<dbReference type="SUPFAM" id="SSF52096">
    <property type="entry name" value="ClpP/crotonase"/>
    <property type="match status" value="1"/>
</dbReference>
<proteinExistence type="predicted"/>
<gene>
    <name evidence="1" type="ORF">Cvel_24847</name>
</gene>